<reference evidence="8 9" key="1">
    <citation type="submission" date="2016-10" db="EMBL/GenBank/DDBJ databases">
        <authorList>
            <person name="de Groot N.N."/>
        </authorList>
    </citation>
    <scope>NUCLEOTIDE SEQUENCE [LARGE SCALE GENOMIC DNA]</scope>
    <source>
        <strain evidence="8 9">DSM 797</strain>
    </source>
</reference>
<dbReference type="InterPro" id="IPR031316">
    <property type="entry name" value="FlgM_C"/>
</dbReference>
<evidence type="ECO:0000256" key="1">
    <source>
        <dbReference type="ARBA" id="ARBA00005322"/>
    </source>
</evidence>
<evidence type="ECO:0000256" key="6">
    <source>
        <dbReference type="ARBA" id="ARBA00023163"/>
    </source>
</evidence>
<dbReference type="InterPro" id="IPR007412">
    <property type="entry name" value="FlgM"/>
</dbReference>
<keyword evidence="5" id="KW-0805">Transcription regulation</keyword>
<dbReference type="Proteomes" id="UP000199068">
    <property type="component" value="Unassembled WGS sequence"/>
</dbReference>
<dbReference type="SUPFAM" id="SSF101498">
    <property type="entry name" value="Anti-sigma factor FlgM"/>
    <property type="match status" value="1"/>
</dbReference>
<evidence type="ECO:0000313" key="9">
    <source>
        <dbReference type="Proteomes" id="UP000199068"/>
    </source>
</evidence>
<keyword evidence="9" id="KW-1185">Reference proteome</keyword>
<dbReference type="Pfam" id="PF04316">
    <property type="entry name" value="FlgM"/>
    <property type="match status" value="1"/>
</dbReference>
<evidence type="ECO:0000313" key="8">
    <source>
        <dbReference type="EMBL" id="SDL95019.1"/>
    </source>
</evidence>
<dbReference type="STRING" id="1121325.SAMN04515677_104257"/>
<name>A0A1G9P8D6_9FIRM</name>
<keyword evidence="6" id="KW-0804">Transcription</keyword>
<dbReference type="InterPro" id="IPR035890">
    <property type="entry name" value="Anti-sigma-28_factor_FlgM_sf"/>
</dbReference>
<evidence type="ECO:0000256" key="4">
    <source>
        <dbReference type="ARBA" id="ARBA00022795"/>
    </source>
</evidence>
<keyword evidence="4" id="KW-1005">Bacterial flagellum biogenesis</keyword>
<protein>
    <recommendedName>
        <fullName evidence="2">Negative regulator of flagellin synthesis</fullName>
    </recommendedName>
</protein>
<dbReference type="EMBL" id="FNGW01000004">
    <property type="protein sequence ID" value="SDL95019.1"/>
    <property type="molecule type" value="Genomic_DNA"/>
</dbReference>
<sequence length="94" mass="10761">MNINKVNFANVNNVYKINKQENKQETTQQSVSKSTKDTVEISDLGKYLNKVNTSKEEINMDKVNDIKARIENGTYKVDSKDLAKKIIQHMKGDI</sequence>
<keyword evidence="3" id="KW-0678">Repressor</keyword>
<dbReference type="NCBIfam" id="TIGR03824">
    <property type="entry name" value="FlgM_jcvi"/>
    <property type="match status" value="1"/>
</dbReference>
<organism evidence="8 9">
    <name type="scientific">Romboutsia lituseburensis DSM 797</name>
    <dbReference type="NCBI Taxonomy" id="1121325"/>
    <lineage>
        <taxon>Bacteria</taxon>
        <taxon>Bacillati</taxon>
        <taxon>Bacillota</taxon>
        <taxon>Clostridia</taxon>
        <taxon>Peptostreptococcales</taxon>
        <taxon>Peptostreptococcaceae</taxon>
        <taxon>Romboutsia</taxon>
    </lineage>
</organism>
<dbReference type="GO" id="GO:0044781">
    <property type="term" value="P:bacterial-type flagellum organization"/>
    <property type="evidence" value="ECO:0007669"/>
    <property type="project" value="UniProtKB-KW"/>
</dbReference>
<evidence type="ECO:0000256" key="3">
    <source>
        <dbReference type="ARBA" id="ARBA00022491"/>
    </source>
</evidence>
<feature type="domain" description="Anti-sigma-28 factor FlgM C-terminal" evidence="7">
    <location>
        <begin position="37"/>
        <end position="88"/>
    </location>
</feature>
<dbReference type="GO" id="GO:0045892">
    <property type="term" value="P:negative regulation of DNA-templated transcription"/>
    <property type="evidence" value="ECO:0007669"/>
    <property type="project" value="InterPro"/>
</dbReference>
<dbReference type="AlphaFoldDB" id="A0A1G9P8D6"/>
<gene>
    <name evidence="8" type="ORF">SAMN04515677_104257</name>
</gene>
<evidence type="ECO:0000256" key="5">
    <source>
        <dbReference type="ARBA" id="ARBA00023015"/>
    </source>
</evidence>
<dbReference type="RefSeq" id="WP_092725622.1">
    <property type="nucleotide sequence ID" value="NZ_FNGW01000004.1"/>
</dbReference>
<evidence type="ECO:0000256" key="2">
    <source>
        <dbReference type="ARBA" id="ARBA00017823"/>
    </source>
</evidence>
<accession>A0A1G9P8D6</accession>
<comment type="similarity">
    <text evidence="1">Belongs to the FlgM family.</text>
</comment>
<evidence type="ECO:0000259" key="7">
    <source>
        <dbReference type="Pfam" id="PF04316"/>
    </source>
</evidence>
<proteinExistence type="inferred from homology"/>